<accession>A0AAU9PB92</accession>
<dbReference type="InterPro" id="IPR004926">
    <property type="entry name" value="LEA_3a"/>
</dbReference>
<feature type="region of interest" description="Disordered" evidence="1">
    <location>
        <begin position="77"/>
        <end position="119"/>
    </location>
</feature>
<sequence>MGNGHCRRPPFLYIYPEAFLLSIHQPNQVSHKRHINEFSSSKFLLRISLFLFAEMASAKLISSFIARRGFAMVTQGSVSGSVRGSGAAVMQKGADDSKKSTTPWVPDPVTGYYKPEGQTNQVDAAELREQLLKHKTRGQ</sequence>
<keyword evidence="3" id="KW-1185">Reference proteome</keyword>
<protein>
    <submittedName>
        <fullName evidence="2">Uncharacterized protein</fullName>
    </submittedName>
</protein>
<gene>
    <name evidence="2" type="ORF">LVIROSA_LOCUS33121</name>
</gene>
<evidence type="ECO:0000313" key="2">
    <source>
        <dbReference type="EMBL" id="CAH1447517.1"/>
    </source>
</evidence>
<feature type="compositionally biased region" description="Low complexity" evidence="1">
    <location>
        <begin position="77"/>
        <end position="89"/>
    </location>
</feature>
<name>A0AAU9PB92_9ASTR</name>
<evidence type="ECO:0000313" key="3">
    <source>
        <dbReference type="Proteomes" id="UP001157418"/>
    </source>
</evidence>
<dbReference type="Proteomes" id="UP001157418">
    <property type="component" value="Unassembled WGS sequence"/>
</dbReference>
<dbReference type="AlphaFoldDB" id="A0AAU9PB92"/>
<dbReference type="PANTHER" id="PTHR33509:SF41">
    <property type="entry name" value="LATE EMBRYOGENESIS ABUNDANT PROTEIN, LEA_3 SUBGROUP"/>
    <property type="match status" value="1"/>
</dbReference>
<dbReference type="Pfam" id="PF03242">
    <property type="entry name" value="LEA_3a"/>
    <property type="match status" value="1"/>
</dbReference>
<comment type="caution">
    <text evidence="2">The sequence shown here is derived from an EMBL/GenBank/DDBJ whole genome shotgun (WGS) entry which is preliminary data.</text>
</comment>
<dbReference type="GO" id="GO:0005739">
    <property type="term" value="C:mitochondrion"/>
    <property type="evidence" value="ECO:0007669"/>
    <property type="project" value="TreeGrafter"/>
</dbReference>
<evidence type="ECO:0000256" key="1">
    <source>
        <dbReference type="SAM" id="MobiDB-lite"/>
    </source>
</evidence>
<organism evidence="2 3">
    <name type="scientific">Lactuca virosa</name>
    <dbReference type="NCBI Taxonomy" id="75947"/>
    <lineage>
        <taxon>Eukaryota</taxon>
        <taxon>Viridiplantae</taxon>
        <taxon>Streptophyta</taxon>
        <taxon>Embryophyta</taxon>
        <taxon>Tracheophyta</taxon>
        <taxon>Spermatophyta</taxon>
        <taxon>Magnoliopsida</taxon>
        <taxon>eudicotyledons</taxon>
        <taxon>Gunneridae</taxon>
        <taxon>Pentapetalae</taxon>
        <taxon>asterids</taxon>
        <taxon>campanulids</taxon>
        <taxon>Asterales</taxon>
        <taxon>Asteraceae</taxon>
        <taxon>Cichorioideae</taxon>
        <taxon>Cichorieae</taxon>
        <taxon>Lactucinae</taxon>
        <taxon>Lactuca</taxon>
    </lineage>
</organism>
<reference evidence="2 3" key="1">
    <citation type="submission" date="2022-01" db="EMBL/GenBank/DDBJ databases">
        <authorList>
            <person name="Xiong W."/>
            <person name="Schranz E."/>
        </authorList>
    </citation>
    <scope>NUCLEOTIDE SEQUENCE [LARGE SCALE GENOMIC DNA]</scope>
</reference>
<proteinExistence type="predicted"/>
<dbReference type="PANTHER" id="PTHR33509">
    <property type="entry name" value="LATE EMBRYOGENIS ABUNDANT PROTEIN 2-RELATED"/>
    <property type="match status" value="1"/>
</dbReference>
<dbReference type="GO" id="GO:0006950">
    <property type="term" value="P:response to stress"/>
    <property type="evidence" value="ECO:0007669"/>
    <property type="project" value="TreeGrafter"/>
</dbReference>
<dbReference type="EMBL" id="CAKMRJ010005523">
    <property type="protein sequence ID" value="CAH1447517.1"/>
    <property type="molecule type" value="Genomic_DNA"/>
</dbReference>